<feature type="non-terminal residue" evidence="1">
    <location>
        <position position="1"/>
    </location>
</feature>
<protein>
    <submittedName>
        <fullName evidence="1">Uncharacterized protein</fullName>
    </submittedName>
</protein>
<accession>A0A8J5ISB4</accession>
<gene>
    <name evidence="1" type="ORF">JG688_00017703</name>
</gene>
<reference evidence="1" key="1">
    <citation type="submission" date="2021-01" db="EMBL/GenBank/DDBJ databases">
        <title>Phytophthora aleatoria, a newly-described species from Pinus radiata is distinct from Phytophthora cactorum isolates based on comparative genomics.</title>
        <authorList>
            <person name="Mcdougal R."/>
            <person name="Panda P."/>
            <person name="Williams N."/>
            <person name="Studholme D.J."/>
        </authorList>
    </citation>
    <scope>NUCLEOTIDE SEQUENCE</scope>
    <source>
        <strain evidence="1">NZFS 4037</strain>
    </source>
</reference>
<evidence type="ECO:0000313" key="2">
    <source>
        <dbReference type="Proteomes" id="UP000709295"/>
    </source>
</evidence>
<comment type="caution">
    <text evidence="1">The sequence shown here is derived from an EMBL/GenBank/DDBJ whole genome shotgun (WGS) entry which is preliminary data.</text>
</comment>
<name>A0A8J5ISB4_9STRA</name>
<dbReference type="EMBL" id="JAENGY010002783">
    <property type="protein sequence ID" value="KAG6943241.1"/>
    <property type="molecule type" value="Genomic_DNA"/>
</dbReference>
<dbReference type="AlphaFoldDB" id="A0A8J5ISB4"/>
<keyword evidence="2" id="KW-1185">Reference proteome</keyword>
<evidence type="ECO:0000313" key="1">
    <source>
        <dbReference type="EMBL" id="KAG6943241.1"/>
    </source>
</evidence>
<proteinExistence type="predicted"/>
<dbReference type="Proteomes" id="UP000709295">
    <property type="component" value="Unassembled WGS sequence"/>
</dbReference>
<organism evidence="1 2">
    <name type="scientific">Phytophthora aleatoria</name>
    <dbReference type="NCBI Taxonomy" id="2496075"/>
    <lineage>
        <taxon>Eukaryota</taxon>
        <taxon>Sar</taxon>
        <taxon>Stramenopiles</taxon>
        <taxon>Oomycota</taxon>
        <taxon>Peronosporomycetes</taxon>
        <taxon>Peronosporales</taxon>
        <taxon>Peronosporaceae</taxon>
        <taxon>Phytophthora</taxon>
    </lineage>
</organism>
<sequence>RCAGVSEENLCFLHALQAACYGLGRPGLVNRDHWKRFYLQQGKTFAGGVLARDIDAFFNFIRAENVPLDYVELFEVYQDKSMLSEVLMEKAVWESLLDTTLSTRLKISSSTASR</sequence>